<organism evidence="1">
    <name type="scientific">viral metagenome</name>
    <dbReference type="NCBI Taxonomy" id="1070528"/>
    <lineage>
        <taxon>unclassified sequences</taxon>
        <taxon>metagenomes</taxon>
        <taxon>organismal metagenomes</taxon>
    </lineage>
</organism>
<protein>
    <submittedName>
        <fullName evidence="1">Uncharacterized protein</fullName>
    </submittedName>
</protein>
<evidence type="ECO:0000313" key="1">
    <source>
        <dbReference type="EMBL" id="QHT38556.1"/>
    </source>
</evidence>
<proteinExistence type="predicted"/>
<dbReference type="EMBL" id="MN738832">
    <property type="protein sequence ID" value="QHT38556.1"/>
    <property type="molecule type" value="Genomic_DNA"/>
</dbReference>
<dbReference type="AlphaFoldDB" id="A0A6C0F9M5"/>
<accession>A0A6C0F9M5</accession>
<sequence>MNSELKLLAVISLTIVVLYMFFTSKNLQAVYVQDIANGSRVGQEGFEDRGSDVKEINEKLEGAINQMDDSLHIKKYRKEYEELISKADDYFELAKVDTLTEFDDIKKVDKNKGTGIAMKMFLYNESKEALDSCMNYIDSK</sequence>
<name>A0A6C0F9M5_9ZZZZ</name>
<reference evidence="1" key="1">
    <citation type="journal article" date="2020" name="Nature">
        <title>Giant virus diversity and host interactions through global metagenomics.</title>
        <authorList>
            <person name="Schulz F."/>
            <person name="Roux S."/>
            <person name="Paez-Espino D."/>
            <person name="Jungbluth S."/>
            <person name="Walsh D.A."/>
            <person name="Denef V.J."/>
            <person name="McMahon K.D."/>
            <person name="Konstantinidis K.T."/>
            <person name="Eloe-Fadrosh E.A."/>
            <person name="Kyrpides N.C."/>
            <person name="Woyke T."/>
        </authorList>
    </citation>
    <scope>NUCLEOTIDE SEQUENCE</scope>
    <source>
        <strain evidence="1">GVMAG-S-ERX556106-38</strain>
    </source>
</reference>